<evidence type="ECO:0000313" key="1">
    <source>
        <dbReference type="EMBL" id="MBX67727.1"/>
    </source>
</evidence>
<protein>
    <submittedName>
        <fullName evidence="1">Uncharacterized protein</fullName>
    </submittedName>
</protein>
<dbReference type="AlphaFoldDB" id="A0A2P2QLF9"/>
<name>A0A2P2QLF9_RHIMU</name>
<reference evidence="1" key="1">
    <citation type="submission" date="2018-02" db="EMBL/GenBank/DDBJ databases">
        <title>Rhizophora mucronata_Transcriptome.</title>
        <authorList>
            <person name="Meera S.P."/>
            <person name="Sreeshan A."/>
            <person name="Augustine A."/>
        </authorList>
    </citation>
    <scope>NUCLEOTIDE SEQUENCE</scope>
    <source>
        <tissue evidence="1">Leaf</tissue>
    </source>
</reference>
<accession>A0A2P2QLF9</accession>
<sequence>MFGQQPKSYYVRFLRYYGCKFFTSTPTLWKNFKKTMSQINICYLTLQHVVNPFRYLHQGKFLYFS</sequence>
<dbReference type="EMBL" id="GGEC01087243">
    <property type="protein sequence ID" value="MBX67727.1"/>
    <property type="molecule type" value="Transcribed_RNA"/>
</dbReference>
<proteinExistence type="predicted"/>
<organism evidence="1">
    <name type="scientific">Rhizophora mucronata</name>
    <name type="common">Asiatic mangrove</name>
    <dbReference type="NCBI Taxonomy" id="61149"/>
    <lineage>
        <taxon>Eukaryota</taxon>
        <taxon>Viridiplantae</taxon>
        <taxon>Streptophyta</taxon>
        <taxon>Embryophyta</taxon>
        <taxon>Tracheophyta</taxon>
        <taxon>Spermatophyta</taxon>
        <taxon>Magnoliopsida</taxon>
        <taxon>eudicotyledons</taxon>
        <taxon>Gunneridae</taxon>
        <taxon>Pentapetalae</taxon>
        <taxon>rosids</taxon>
        <taxon>fabids</taxon>
        <taxon>Malpighiales</taxon>
        <taxon>Rhizophoraceae</taxon>
        <taxon>Rhizophora</taxon>
    </lineage>
</organism>